<dbReference type="Proteomes" id="UP000885830">
    <property type="component" value="Unassembled WGS sequence"/>
</dbReference>
<dbReference type="NCBIfam" id="TIGR02607">
    <property type="entry name" value="antidote_HigA"/>
    <property type="match status" value="1"/>
</dbReference>
<dbReference type="SUPFAM" id="SSF47413">
    <property type="entry name" value="lambda repressor-like DNA-binding domains"/>
    <property type="match status" value="1"/>
</dbReference>
<accession>A0A7C5R7Y4</accession>
<dbReference type="EMBL" id="DRMJ01000531">
    <property type="protein sequence ID" value="HHL43947.1"/>
    <property type="molecule type" value="Genomic_DNA"/>
</dbReference>
<keyword evidence="1" id="KW-0238">DNA-binding</keyword>
<dbReference type="PANTHER" id="PTHR36924">
    <property type="entry name" value="ANTITOXIN HIGA-1"/>
    <property type="match status" value="1"/>
</dbReference>
<dbReference type="InterPro" id="IPR013430">
    <property type="entry name" value="Toxin_antidote_HigA"/>
</dbReference>
<reference evidence="3" key="1">
    <citation type="journal article" date="2020" name="mSystems">
        <title>Genome- and Community-Level Interaction Insights into Carbon Utilization and Element Cycling Functions of Hydrothermarchaeota in Hydrothermal Sediment.</title>
        <authorList>
            <person name="Zhou Z."/>
            <person name="Liu Y."/>
            <person name="Xu W."/>
            <person name="Pan J."/>
            <person name="Luo Z.H."/>
            <person name="Li M."/>
        </authorList>
    </citation>
    <scope>NUCLEOTIDE SEQUENCE [LARGE SCALE GENOMIC DNA]</scope>
    <source>
        <strain evidence="3">HyVt-485</strain>
    </source>
</reference>
<comment type="caution">
    <text evidence="3">The sequence shown here is derived from an EMBL/GenBank/DDBJ whole genome shotgun (WGS) entry which is preliminary data.</text>
</comment>
<sequence>MTLNIKLPKSHPGGFIKNWILPDEMTITEAAKLLGVSRQSLDALINERRGVSPEMALKLETVFGGKARLMLAMQTSYDLQEAQKELVKITKGLKPHETHPSRTNHHAA</sequence>
<dbReference type="InterPro" id="IPR010982">
    <property type="entry name" value="Lambda_DNA-bd_dom_sf"/>
</dbReference>
<name>A0A7C5R7Y4_9PROT</name>
<dbReference type="InterPro" id="IPR001387">
    <property type="entry name" value="Cro/C1-type_HTH"/>
</dbReference>
<dbReference type="PROSITE" id="PS50943">
    <property type="entry name" value="HTH_CROC1"/>
    <property type="match status" value="1"/>
</dbReference>
<evidence type="ECO:0000313" key="3">
    <source>
        <dbReference type="EMBL" id="HHL43947.1"/>
    </source>
</evidence>
<dbReference type="SMART" id="SM00530">
    <property type="entry name" value="HTH_XRE"/>
    <property type="match status" value="1"/>
</dbReference>
<protein>
    <submittedName>
        <fullName evidence="3">Addiction module antidote protein, HigA family</fullName>
    </submittedName>
</protein>
<feature type="domain" description="HTH cro/C1-type" evidence="2">
    <location>
        <begin position="25"/>
        <end position="70"/>
    </location>
</feature>
<dbReference type="CDD" id="cd00093">
    <property type="entry name" value="HTH_XRE"/>
    <property type="match status" value="1"/>
</dbReference>
<organism evidence="3">
    <name type="scientific">Hellea balneolensis</name>
    <dbReference type="NCBI Taxonomy" id="287478"/>
    <lineage>
        <taxon>Bacteria</taxon>
        <taxon>Pseudomonadati</taxon>
        <taxon>Pseudomonadota</taxon>
        <taxon>Alphaproteobacteria</taxon>
        <taxon>Maricaulales</taxon>
        <taxon>Robiginitomaculaceae</taxon>
        <taxon>Hellea</taxon>
    </lineage>
</organism>
<dbReference type="Pfam" id="PF01381">
    <property type="entry name" value="HTH_3"/>
    <property type="match status" value="1"/>
</dbReference>
<dbReference type="PANTHER" id="PTHR36924:SF1">
    <property type="entry name" value="ANTITOXIN HIGA-1"/>
    <property type="match status" value="1"/>
</dbReference>
<proteinExistence type="predicted"/>
<dbReference type="AlphaFoldDB" id="A0A7C5R7Y4"/>
<gene>
    <name evidence="3" type="primary">higA</name>
    <name evidence="3" type="ORF">ENJ42_10035</name>
</gene>
<evidence type="ECO:0000259" key="2">
    <source>
        <dbReference type="PROSITE" id="PS50943"/>
    </source>
</evidence>
<evidence type="ECO:0000256" key="1">
    <source>
        <dbReference type="ARBA" id="ARBA00023125"/>
    </source>
</evidence>
<dbReference type="Gene3D" id="1.10.260.40">
    <property type="entry name" value="lambda repressor-like DNA-binding domains"/>
    <property type="match status" value="1"/>
</dbReference>
<dbReference type="GO" id="GO:0003677">
    <property type="term" value="F:DNA binding"/>
    <property type="evidence" value="ECO:0007669"/>
    <property type="project" value="UniProtKB-KW"/>
</dbReference>